<dbReference type="PANTHER" id="PTHR43252:SF2">
    <property type="entry name" value="TRANSCRIPTION REGULATOR, PADR-LIKE FAMILY"/>
    <property type="match status" value="1"/>
</dbReference>
<feature type="compositionally biased region" description="Pro residues" evidence="1">
    <location>
        <begin position="1"/>
        <end position="10"/>
    </location>
</feature>
<evidence type="ECO:0000313" key="3">
    <source>
        <dbReference type="EMBL" id="BBX13143.1"/>
    </source>
</evidence>
<evidence type="ECO:0000259" key="2">
    <source>
        <dbReference type="Pfam" id="PF03551"/>
    </source>
</evidence>
<feature type="compositionally biased region" description="Gly residues" evidence="1">
    <location>
        <begin position="86"/>
        <end position="109"/>
    </location>
</feature>
<dbReference type="InterPro" id="IPR011991">
    <property type="entry name" value="ArsR-like_HTH"/>
</dbReference>
<feature type="domain" description="Transcription regulator PadR N-terminal" evidence="2">
    <location>
        <begin position="128"/>
        <end position="197"/>
    </location>
</feature>
<dbReference type="KEGG" id="mnm:MNVM_22240"/>
<proteinExistence type="predicted"/>
<dbReference type="AlphaFoldDB" id="A0A7I7JN03"/>
<dbReference type="InterPro" id="IPR005149">
    <property type="entry name" value="Tscrpt_reg_PadR_N"/>
</dbReference>
<dbReference type="PANTHER" id="PTHR43252">
    <property type="entry name" value="TRANSCRIPTIONAL REGULATOR YQJI"/>
    <property type="match status" value="1"/>
</dbReference>
<evidence type="ECO:0000313" key="4">
    <source>
        <dbReference type="Proteomes" id="UP000466997"/>
    </source>
</evidence>
<dbReference type="SUPFAM" id="SSF46785">
    <property type="entry name" value="Winged helix' DNA-binding domain"/>
    <property type="match status" value="1"/>
</dbReference>
<organism evidence="3 4">
    <name type="scientific">Mycobacterium novum</name>
    <dbReference type="NCBI Taxonomy" id="2492438"/>
    <lineage>
        <taxon>Bacteria</taxon>
        <taxon>Bacillati</taxon>
        <taxon>Actinomycetota</taxon>
        <taxon>Actinomycetes</taxon>
        <taxon>Mycobacteriales</taxon>
        <taxon>Mycobacteriaceae</taxon>
        <taxon>Mycobacterium</taxon>
    </lineage>
</organism>
<name>A0A7I7JN03_9MYCO</name>
<evidence type="ECO:0000256" key="1">
    <source>
        <dbReference type="SAM" id="MobiDB-lite"/>
    </source>
</evidence>
<dbReference type="Proteomes" id="UP000466997">
    <property type="component" value="Chromosome"/>
</dbReference>
<reference evidence="3 4" key="1">
    <citation type="journal article" date="2019" name="Emerg. Microbes Infect.">
        <title>Comprehensive subspecies identification of 175 nontuberculous mycobacteria species based on 7547 genomic profiles.</title>
        <authorList>
            <person name="Matsumoto Y."/>
            <person name="Kinjo T."/>
            <person name="Motooka D."/>
            <person name="Nabeya D."/>
            <person name="Jung N."/>
            <person name="Uechi K."/>
            <person name="Horii T."/>
            <person name="Iida T."/>
            <person name="Fujita J."/>
            <person name="Nakamura S."/>
        </authorList>
    </citation>
    <scope>NUCLEOTIDE SEQUENCE [LARGE SCALE GENOMIC DNA]</scope>
    <source>
        <strain evidence="3 4">JCM 6391</strain>
    </source>
</reference>
<feature type="compositionally biased region" description="Basic residues" evidence="1">
    <location>
        <begin position="33"/>
        <end position="46"/>
    </location>
</feature>
<accession>A0A7I7JN03</accession>
<protein>
    <submittedName>
        <fullName evidence="3">PadR family transcriptional regulator</fullName>
    </submittedName>
</protein>
<dbReference type="InterPro" id="IPR036390">
    <property type="entry name" value="WH_DNA-bd_sf"/>
</dbReference>
<gene>
    <name evidence="3" type="ORF">MNVM_22240</name>
</gene>
<dbReference type="EMBL" id="AP022562">
    <property type="protein sequence ID" value="BBX13143.1"/>
    <property type="molecule type" value="Genomic_DNA"/>
</dbReference>
<keyword evidence="4" id="KW-1185">Reference proteome</keyword>
<sequence>MNVPFGPPDGPFTHDPEQSGGFGFGAATPQQRRAAHAARRHARREFRRQLRDHGAEPCGPFGLHPGHDPEGPGFGAGFGPEFRHGFGPGFGPGFGAGGPGFGFGFGPPRGRGHRRGHRGRRGDVRLAILALLAEGPMHGYEIIQQIAERSQQLWRPSPGSVYPTLQMLVDEGLISGSETDGKKRLFELTEDGRAVAEEIETPPWEEIADGADPGQLRLRTAVGQLFGAVGQASQAATPEQQQRIVDIVNSARKEIYGILGEAD</sequence>
<dbReference type="CDD" id="cd00090">
    <property type="entry name" value="HTH_ARSR"/>
    <property type="match status" value="1"/>
</dbReference>
<dbReference type="Pfam" id="PF03551">
    <property type="entry name" value="PadR"/>
    <property type="match status" value="1"/>
</dbReference>
<dbReference type="Gene3D" id="1.10.10.10">
    <property type="entry name" value="Winged helix-like DNA-binding domain superfamily/Winged helix DNA-binding domain"/>
    <property type="match status" value="1"/>
</dbReference>
<dbReference type="InterPro" id="IPR036388">
    <property type="entry name" value="WH-like_DNA-bd_sf"/>
</dbReference>
<feature type="region of interest" description="Disordered" evidence="1">
    <location>
        <begin position="1"/>
        <end position="118"/>
    </location>
</feature>
<dbReference type="RefSeq" id="WP_013830896.1">
    <property type="nucleotide sequence ID" value="NZ_AP022562.1"/>
</dbReference>